<keyword evidence="3" id="KW-1185">Reference proteome</keyword>
<evidence type="ECO:0000256" key="1">
    <source>
        <dbReference type="SAM" id="MobiDB-lite"/>
    </source>
</evidence>
<accession>A0A5C3LGX4</accession>
<proteinExistence type="predicted"/>
<evidence type="ECO:0000313" key="3">
    <source>
        <dbReference type="Proteomes" id="UP000308652"/>
    </source>
</evidence>
<feature type="compositionally biased region" description="Polar residues" evidence="1">
    <location>
        <begin position="355"/>
        <end position="393"/>
    </location>
</feature>
<name>A0A5C3LGX4_9AGAR</name>
<feature type="compositionally biased region" description="Polar residues" evidence="1">
    <location>
        <begin position="254"/>
        <end position="268"/>
    </location>
</feature>
<protein>
    <submittedName>
        <fullName evidence="2">Uncharacterized protein</fullName>
    </submittedName>
</protein>
<dbReference type="EMBL" id="ML213689">
    <property type="protein sequence ID" value="TFK32048.1"/>
    <property type="molecule type" value="Genomic_DNA"/>
</dbReference>
<organism evidence="2 3">
    <name type="scientific">Crucibulum laeve</name>
    <dbReference type="NCBI Taxonomy" id="68775"/>
    <lineage>
        <taxon>Eukaryota</taxon>
        <taxon>Fungi</taxon>
        <taxon>Dikarya</taxon>
        <taxon>Basidiomycota</taxon>
        <taxon>Agaricomycotina</taxon>
        <taxon>Agaricomycetes</taxon>
        <taxon>Agaricomycetidae</taxon>
        <taxon>Agaricales</taxon>
        <taxon>Agaricineae</taxon>
        <taxon>Nidulariaceae</taxon>
        <taxon>Crucibulum</taxon>
    </lineage>
</organism>
<evidence type="ECO:0000313" key="2">
    <source>
        <dbReference type="EMBL" id="TFK32048.1"/>
    </source>
</evidence>
<reference evidence="2 3" key="1">
    <citation type="journal article" date="2019" name="Nat. Ecol. Evol.">
        <title>Megaphylogeny resolves global patterns of mushroom evolution.</title>
        <authorList>
            <person name="Varga T."/>
            <person name="Krizsan K."/>
            <person name="Foldi C."/>
            <person name="Dima B."/>
            <person name="Sanchez-Garcia M."/>
            <person name="Sanchez-Ramirez S."/>
            <person name="Szollosi G.J."/>
            <person name="Szarkandi J.G."/>
            <person name="Papp V."/>
            <person name="Albert L."/>
            <person name="Andreopoulos W."/>
            <person name="Angelini C."/>
            <person name="Antonin V."/>
            <person name="Barry K.W."/>
            <person name="Bougher N.L."/>
            <person name="Buchanan P."/>
            <person name="Buyck B."/>
            <person name="Bense V."/>
            <person name="Catcheside P."/>
            <person name="Chovatia M."/>
            <person name="Cooper J."/>
            <person name="Damon W."/>
            <person name="Desjardin D."/>
            <person name="Finy P."/>
            <person name="Geml J."/>
            <person name="Haridas S."/>
            <person name="Hughes K."/>
            <person name="Justo A."/>
            <person name="Karasinski D."/>
            <person name="Kautmanova I."/>
            <person name="Kiss B."/>
            <person name="Kocsube S."/>
            <person name="Kotiranta H."/>
            <person name="LaButti K.M."/>
            <person name="Lechner B.E."/>
            <person name="Liimatainen K."/>
            <person name="Lipzen A."/>
            <person name="Lukacs Z."/>
            <person name="Mihaltcheva S."/>
            <person name="Morgado L.N."/>
            <person name="Niskanen T."/>
            <person name="Noordeloos M.E."/>
            <person name="Ohm R.A."/>
            <person name="Ortiz-Santana B."/>
            <person name="Ovrebo C."/>
            <person name="Racz N."/>
            <person name="Riley R."/>
            <person name="Savchenko A."/>
            <person name="Shiryaev A."/>
            <person name="Soop K."/>
            <person name="Spirin V."/>
            <person name="Szebenyi C."/>
            <person name="Tomsovsky M."/>
            <person name="Tulloss R.E."/>
            <person name="Uehling J."/>
            <person name="Grigoriev I.V."/>
            <person name="Vagvolgyi C."/>
            <person name="Papp T."/>
            <person name="Martin F.M."/>
            <person name="Miettinen O."/>
            <person name="Hibbett D.S."/>
            <person name="Nagy L.G."/>
        </authorList>
    </citation>
    <scope>NUCLEOTIDE SEQUENCE [LARGE SCALE GENOMIC DNA]</scope>
    <source>
        <strain evidence="2 3">CBS 166.37</strain>
    </source>
</reference>
<feature type="region of interest" description="Disordered" evidence="1">
    <location>
        <begin position="355"/>
        <end position="408"/>
    </location>
</feature>
<feature type="region of interest" description="Disordered" evidence="1">
    <location>
        <begin position="246"/>
        <end position="315"/>
    </location>
</feature>
<gene>
    <name evidence="2" type="ORF">BDQ12DRAFT_671402</name>
</gene>
<dbReference type="AlphaFoldDB" id="A0A5C3LGX4"/>
<dbReference type="Proteomes" id="UP000308652">
    <property type="component" value="Unassembled WGS sequence"/>
</dbReference>
<sequence>MLLKEGWYRCKWQGFCSYSNSKKYDDGMLNAGTAHKHFKKHAGASRVNCPECDDDLARIDAVRSFTAIAHLISSSSHETAELQKWSESQLVGTGTVVIISSWHIAAGCKYSNGGLGKRNGPLPYCESVFCLDPLIKAPVYEGRCILYSKRRPATSSSLSMNRTSHAIHTINKHQHLIYFIDADTTIMSFNNETDGFYMLYVDGDHMDTSYDFQPHEVPGSSGDGWFEHVSALDKLINQDPHGIAQVLGLEDGSPTDSFSQGSQLSPHSNDGCIPSPEFSQSAQQSPSSPVESEGADINVDHDNPPQTLSMDGSLVSDPSPDFFQTLYQIKNWFEESKSTTGFPGIRHLLRQKLQGSSRSIDSTQYSDINQTPSVGSESAVPQDSLASHSTISFQRRIPDTAVTPRGQE</sequence>
<feature type="compositionally biased region" description="Low complexity" evidence="1">
    <location>
        <begin position="274"/>
        <end position="292"/>
    </location>
</feature>